<name>A0ABV2MTR3_9HYPH</name>
<protein>
    <submittedName>
        <fullName evidence="2">Endonuclease YncB(Thermonuclease family)</fullName>
    </submittedName>
</protein>
<sequence>MSRSRWRNGDRRRSQRRRSPARRWLDYGLTIALFALLALLVARLDAVNTRTEQGMARIVDGDSIELGGQRVRLRGIDAPEYRQNCTREGTEFACGRESRNALLRLTQNKTVVCSGWRNDQYGRLLGDCTADGIDLNRAQVEAGWAVAYGDFEREEAAARAAGRGVWAGEFERPRHWRDRQGGQPEPEHDVLAGIGDWLRQLFRFW</sequence>
<dbReference type="InterPro" id="IPR035437">
    <property type="entry name" value="SNase_OB-fold_sf"/>
</dbReference>
<organism evidence="2 3">
    <name type="scientific">Aquamicrobium terrae</name>
    <dbReference type="NCBI Taxonomy" id="1324945"/>
    <lineage>
        <taxon>Bacteria</taxon>
        <taxon>Pseudomonadati</taxon>
        <taxon>Pseudomonadota</taxon>
        <taxon>Alphaproteobacteria</taxon>
        <taxon>Hyphomicrobiales</taxon>
        <taxon>Phyllobacteriaceae</taxon>
        <taxon>Aquamicrobium</taxon>
    </lineage>
</organism>
<dbReference type="GO" id="GO:0004519">
    <property type="term" value="F:endonuclease activity"/>
    <property type="evidence" value="ECO:0007669"/>
    <property type="project" value="UniProtKB-KW"/>
</dbReference>
<keyword evidence="3" id="KW-1185">Reference proteome</keyword>
<dbReference type="PANTHER" id="PTHR12302">
    <property type="entry name" value="EBNA2 BINDING PROTEIN P100"/>
    <property type="match status" value="1"/>
</dbReference>
<proteinExistence type="predicted"/>
<keyword evidence="2" id="KW-0540">Nuclease</keyword>
<dbReference type="RefSeq" id="WP_354192294.1">
    <property type="nucleotide sequence ID" value="NZ_JBEPML010000001.1"/>
</dbReference>
<dbReference type="Gene3D" id="2.40.50.90">
    <property type="match status" value="1"/>
</dbReference>
<feature type="domain" description="TNase-like" evidence="1">
    <location>
        <begin position="49"/>
        <end position="168"/>
    </location>
</feature>
<gene>
    <name evidence="2" type="ORF">ABID37_000378</name>
</gene>
<dbReference type="PROSITE" id="PS50830">
    <property type="entry name" value="TNASE_3"/>
    <property type="match status" value="1"/>
</dbReference>
<keyword evidence="2" id="KW-0255">Endonuclease</keyword>
<reference evidence="2 3" key="1">
    <citation type="submission" date="2024-06" db="EMBL/GenBank/DDBJ databases">
        <title>Genomic Encyclopedia of Type Strains, Phase IV (KMG-IV): sequencing the most valuable type-strain genomes for metagenomic binning, comparative biology and taxonomic classification.</title>
        <authorList>
            <person name="Goeker M."/>
        </authorList>
    </citation>
    <scope>NUCLEOTIDE SEQUENCE [LARGE SCALE GENOMIC DNA]</scope>
    <source>
        <strain evidence="2 3">DSM 27865</strain>
    </source>
</reference>
<evidence type="ECO:0000259" key="1">
    <source>
        <dbReference type="PROSITE" id="PS50830"/>
    </source>
</evidence>
<comment type="caution">
    <text evidence="2">The sequence shown here is derived from an EMBL/GenBank/DDBJ whole genome shotgun (WGS) entry which is preliminary data.</text>
</comment>
<evidence type="ECO:0000313" key="2">
    <source>
        <dbReference type="EMBL" id="MET3790194.1"/>
    </source>
</evidence>
<dbReference type="SMART" id="SM00318">
    <property type="entry name" value="SNc"/>
    <property type="match status" value="1"/>
</dbReference>
<dbReference type="SUPFAM" id="SSF50199">
    <property type="entry name" value="Staphylococcal nuclease"/>
    <property type="match status" value="1"/>
</dbReference>
<accession>A0ABV2MTR3</accession>
<dbReference type="Pfam" id="PF00565">
    <property type="entry name" value="SNase"/>
    <property type="match status" value="1"/>
</dbReference>
<dbReference type="Proteomes" id="UP001549076">
    <property type="component" value="Unassembled WGS sequence"/>
</dbReference>
<dbReference type="InterPro" id="IPR016071">
    <property type="entry name" value="Staphylococal_nuclease_OB-fold"/>
</dbReference>
<keyword evidence="2" id="KW-0378">Hydrolase</keyword>
<dbReference type="EMBL" id="JBEPML010000001">
    <property type="protein sequence ID" value="MET3790194.1"/>
    <property type="molecule type" value="Genomic_DNA"/>
</dbReference>
<evidence type="ECO:0000313" key="3">
    <source>
        <dbReference type="Proteomes" id="UP001549076"/>
    </source>
</evidence>
<dbReference type="PANTHER" id="PTHR12302:SF26">
    <property type="entry name" value="BLR1266 PROTEIN"/>
    <property type="match status" value="1"/>
</dbReference>